<comment type="caution">
    <text evidence="1">The sequence shown here is derived from an EMBL/GenBank/DDBJ whole genome shotgun (WGS) entry which is preliminary data.</text>
</comment>
<evidence type="ECO:0000313" key="1">
    <source>
        <dbReference type="EMBL" id="GBP80725.1"/>
    </source>
</evidence>
<gene>
    <name evidence="1" type="ORF">EVAR_57196_1</name>
</gene>
<dbReference type="AlphaFoldDB" id="A0A4C1Z2A6"/>
<evidence type="ECO:0000313" key="2">
    <source>
        <dbReference type="Proteomes" id="UP000299102"/>
    </source>
</evidence>
<name>A0A4C1Z2A6_EUMVA</name>
<organism evidence="1 2">
    <name type="scientific">Eumeta variegata</name>
    <name type="common">Bagworm moth</name>
    <name type="synonym">Eumeta japonica</name>
    <dbReference type="NCBI Taxonomy" id="151549"/>
    <lineage>
        <taxon>Eukaryota</taxon>
        <taxon>Metazoa</taxon>
        <taxon>Ecdysozoa</taxon>
        <taxon>Arthropoda</taxon>
        <taxon>Hexapoda</taxon>
        <taxon>Insecta</taxon>
        <taxon>Pterygota</taxon>
        <taxon>Neoptera</taxon>
        <taxon>Endopterygota</taxon>
        <taxon>Lepidoptera</taxon>
        <taxon>Glossata</taxon>
        <taxon>Ditrysia</taxon>
        <taxon>Tineoidea</taxon>
        <taxon>Psychidae</taxon>
        <taxon>Oiketicinae</taxon>
        <taxon>Eumeta</taxon>
    </lineage>
</organism>
<reference evidence="1 2" key="1">
    <citation type="journal article" date="2019" name="Commun. Biol.">
        <title>The bagworm genome reveals a unique fibroin gene that provides high tensile strength.</title>
        <authorList>
            <person name="Kono N."/>
            <person name="Nakamura H."/>
            <person name="Ohtoshi R."/>
            <person name="Tomita M."/>
            <person name="Numata K."/>
            <person name="Arakawa K."/>
        </authorList>
    </citation>
    <scope>NUCLEOTIDE SEQUENCE [LARGE SCALE GENOMIC DNA]</scope>
</reference>
<sequence length="123" mass="13311">MTEGALATGNLTHWTKCSTAETVILRLILVNFGTKSLIDRRTPHASANESRDEESVRLDAFAILSISKVASSRVNSATYRQQNCRGTQGVRLAAAGRSASCAWALIVHSTLALDRGYARVAYD</sequence>
<protein>
    <submittedName>
        <fullName evidence="1">Uncharacterized protein</fullName>
    </submittedName>
</protein>
<dbReference type="Proteomes" id="UP000299102">
    <property type="component" value="Unassembled WGS sequence"/>
</dbReference>
<accession>A0A4C1Z2A6</accession>
<proteinExistence type="predicted"/>
<keyword evidence="2" id="KW-1185">Reference proteome</keyword>
<dbReference type="EMBL" id="BGZK01001478">
    <property type="protein sequence ID" value="GBP80725.1"/>
    <property type="molecule type" value="Genomic_DNA"/>
</dbReference>